<keyword evidence="6" id="KW-1185">Reference proteome</keyword>
<evidence type="ECO:0000256" key="1">
    <source>
        <dbReference type="ARBA" id="ARBA00022723"/>
    </source>
</evidence>
<dbReference type="EMBL" id="OW152824">
    <property type="protein sequence ID" value="CAH2040258.1"/>
    <property type="molecule type" value="Genomic_DNA"/>
</dbReference>
<dbReference type="InterPro" id="IPR007588">
    <property type="entry name" value="Znf_FLYWCH"/>
</dbReference>
<evidence type="ECO:0000259" key="4">
    <source>
        <dbReference type="Pfam" id="PF04500"/>
    </source>
</evidence>
<dbReference type="Gene3D" id="2.20.25.240">
    <property type="match status" value="3"/>
</dbReference>
<evidence type="ECO:0000313" key="6">
    <source>
        <dbReference type="Proteomes" id="UP000837857"/>
    </source>
</evidence>
<organism evidence="5 6">
    <name type="scientific">Iphiclides podalirius</name>
    <name type="common">scarce swallowtail</name>
    <dbReference type="NCBI Taxonomy" id="110791"/>
    <lineage>
        <taxon>Eukaryota</taxon>
        <taxon>Metazoa</taxon>
        <taxon>Ecdysozoa</taxon>
        <taxon>Arthropoda</taxon>
        <taxon>Hexapoda</taxon>
        <taxon>Insecta</taxon>
        <taxon>Pterygota</taxon>
        <taxon>Neoptera</taxon>
        <taxon>Endopterygota</taxon>
        <taxon>Lepidoptera</taxon>
        <taxon>Glossata</taxon>
        <taxon>Ditrysia</taxon>
        <taxon>Papilionoidea</taxon>
        <taxon>Papilionidae</taxon>
        <taxon>Papilioninae</taxon>
        <taxon>Iphiclides</taxon>
    </lineage>
</organism>
<keyword evidence="2" id="KW-0863">Zinc-finger</keyword>
<evidence type="ECO:0000313" key="5">
    <source>
        <dbReference type="EMBL" id="CAH2040258.1"/>
    </source>
</evidence>
<evidence type="ECO:0000256" key="2">
    <source>
        <dbReference type="ARBA" id="ARBA00022771"/>
    </source>
</evidence>
<proteinExistence type="predicted"/>
<name>A0ABN8HRT6_9NEOP</name>
<sequence length="235" mass="26855">MEKRGKRAGGSPDDEILHLPTVGGKSIIMYRNYTFSYRNRKHLLRCSKAMRGKCEAKIKLDDSGNILIVDTNHNHPPPKYCKTAQGLYVKGKQIILYKGYSYSCVKGNQYLRCSRRLARRCNARITLDTDGNIVYASTFTQHNHPPPRYMRTSEDYQYETLQIGKGRSVVMVNEYTYAYTGPGKRYLKCSQKLKTGCKARMQMGDDGAIRFIDAAHNHPPPKYHKTSSGIYLALR</sequence>
<dbReference type="Pfam" id="PF04500">
    <property type="entry name" value="FLYWCH"/>
    <property type="match status" value="2"/>
</dbReference>
<dbReference type="Proteomes" id="UP000837857">
    <property type="component" value="Chromosome 12"/>
</dbReference>
<gene>
    <name evidence="5" type="ORF">IPOD504_LOCUS2421</name>
</gene>
<accession>A0ABN8HRT6</accession>
<protein>
    <recommendedName>
        <fullName evidence="4">FLYWCH-type domain-containing protein</fullName>
    </recommendedName>
</protein>
<keyword evidence="3" id="KW-0862">Zinc</keyword>
<feature type="domain" description="FLYWCH-type" evidence="4">
    <location>
        <begin position="90"/>
        <end position="144"/>
    </location>
</feature>
<reference evidence="5" key="1">
    <citation type="submission" date="2022-03" db="EMBL/GenBank/DDBJ databases">
        <authorList>
            <person name="Martin H S."/>
        </authorList>
    </citation>
    <scope>NUCLEOTIDE SEQUENCE</scope>
</reference>
<feature type="non-terminal residue" evidence="5">
    <location>
        <position position="235"/>
    </location>
</feature>
<evidence type="ECO:0000256" key="3">
    <source>
        <dbReference type="ARBA" id="ARBA00022833"/>
    </source>
</evidence>
<feature type="domain" description="FLYWCH-type" evidence="4">
    <location>
        <begin position="165"/>
        <end position="218"/>
    </location>
</feature>
<keyword evidence="1" id="KW-0479">Metal-binding</keyword>